<dbReference type="Pfam" id="PF00067">
    <property type="entry name" value="p450"/>
    <property type="match status" value="1"/>
</dbReference>
<dbReference type="PRINTS" id="PR00463">
    <property type="entry name" value="EP450I"/>
</dbReference>
<comment type="cofactor">
    <cofactor evidence="7">
        <name>heme</name>
        <dbReference type="ChEBI" id="CHEBI:30413"/>
    </cofactor>
</comment>
<evidence type="ECO:0000256" key="3">
    <source>
        <dbReference type="ARBA" id="ARBA00022723"/>
    </source>
</evidence>
<dbReference type="InterPro" id="IPR017972">
    <property type="entry name" value="Cyt_P450_CS"/>
</dbReference>
<evidence type="ECO:0000256" key="2">
    <source>
        <dbReference type="ARBA" id="ARBA00022617"/>
    </source>
</evidence>
<evidence type="ECO:0000313" key="10">
    <source>
        <dbReference type="EMBL" id="QIN77378.1"/>
    </source>
</evidence>
<dbReference type="AlphaFoldDB" id="A0A6G8PSA7"/>
<protein>
    <submittedName>
        <fullName evidence="10">Cytochrome P450</fullName>
    </submittedName>
</protein>
<dbReference type="InterPro" id="IPR036396">
    <property type="entry name" value="Cyt_P450_sf"/>
</dbReference>
<evidence type="ECO:0000256" key="9">
    <source>
        <dbReference type="SAM" id="MobiDB-lite"/>
    </source>
</evidence>
<feature type="region of interest" description="Disordered" evidence="9">
    <location>
        <begin position="431"/>
        <end position="451"/>
    </location>
</feature>
<dbReference type="Gene3D" id="1.10.630.10">
    <property type="entry name" value="Cytochrome P450"/>
    <property type="match status" value="1"/>
</dbReference>
<dbReference type="InterPro" id="IPR002401">
    <property type="entry name" value="Cyt_P450_E_grp-I"/>
</dbReference>
<dbReference type="KEGG" id="rmar:GBA65_01355"/>
<evidence type="ECO:0000256" key="6">
    <source>
        <dbReference type="ARBA" id="ARBA00023033"/>
    </source>
</evidence>
<reference evidence="10 11" key="1">
    <citation type="submission" date="2019-10" db="EMBL/GenBank/DDBJ databases">
        <title>Rubrobacter sp nov SCSIO 52915 isolated from a deep-sea sediment in the South China Sea.</title>
        <authorList>
            <person name="Chen R.W."/>
        </authorList>
    </citation>
    <scope>NUCLEOTIDE SEQUENCE [LARGE SCALE GENOMIC DNA]</scope>
    <source>
        <strain evidence="10 11">SCSIO 52915</strain>
    </source>
</reference>
<dbReference type="EMBL" id="CP045121">
    <property type="protein sequence ID" value="QIN77378.1"/>
    <property type="molecule type" value="Genomic_DNA"/>
</dbReference>
<gene>
    <name evidence="10" type="ORF">GBA65_01355</name>
</gene>
<dbReference type="GO" id="GO:0005506">
    <property type="term" value="F:iron ion binding"/>
    <property type="evidence" value="ECO:0007669"/>
    <property type="project" value="InterPro"/>
</dbReference>
<dbReference type="GO" id="GO:0016705">
    <property type="term" value="F:oxidoreductase activity, acting on paired donors, with incorporation or reduction of molecular oxygen"/>
    <property type="evidence" value="ECO:0007669"/>
    <property type="project" value="InterPro"/>
</dbReference>
<dbReference type="InterPro" id="IPR001128">
    <property type="entry name" value="Cyt_P450"/>
</dbReference>
<evidence type="ECO:0000256" key="7">
    <source>
        <dbReference type="PIRSR" id="PIRSR602401-1"/>
    </source>
</evidence>
<evidence type="ECO:0000256" key="5">
    <source>
        <dbReference type="ARBA" id="ARBA00023004"/>
    </source>
</evidence>
<evidence type="ECO:0000313" key="11">
    <source>
        <dbReference type="Proteomes" id="UP000502706"/>
    </source>
</evidence>
<proteinExistence type="inferred from homology"/>
<keyword evidence="11" id="KW-1185">Reference proteome</keyword>
<dbReference type="PROSITE" id="PS00086">
    <property type="entry name" value="CYTOCHROME_P450"/>
    <property type="match status" value="1"/>
</dbReference>
<sequence>MATATTSTRSLPPGPKGRPVVGNLLAYSRDPLGFLTRCAREYGDVVRLGFPGPPAYLISHPNGVESVLVKNNRNFVRDRYTRAELRILGDGLLVNEGDSWRRQRRLAQPAFHRRRVEAFGETMVAFTERMLDGWRDGETRDVHAEMMRLTLEIVAKTLFDTDISREAEGVGRSMNAIMARSSGQGSSVFLRMLPESLPTPGNLAYRRATRRLDGLIHALVQERRRSGADAGDLLSMLLRAEDEDGEGMSDRQLRDEAMTIILAGHETTAIALSWTWYLLGAHPEAEARLSAELEEVLGGRAPAVEDLPRLRYADAVMKESMRLYPPAWAVGREAIGDCEIGGYRVPKGTQMFISQYVIQRDERFFRDPEAFDPDRWTNGSTEGLPPYAYFPFGGGPRLCIGNGFAKMEALLLLATVARRFRLELVSGRPPVPQPSITLRPRDGIQTGLRER</sequence>
<organism evidence="10 11">
    <name type="scientific">Rubrobacter marinus</name>
    <dbReference type="NCBI Taxonomy" id="2653852"/>
    <lineage>
        <taxon>Bacteria</taxon>
        <taxon>Bacillati</taxon>
        <taxon>Actinomycetota</taxon>
        <taxon>Rubrobacteria</taxon>
        <taxon>Rubrobacterales</taxon>
        <taxon>Rubrobacteraceae</taxon>
        <taxon>Rubrobacter</taxon>
    </lineage>
</organism>
<keyword evidence="3 7" id="KW-0479">Metal-binding</keyword>
<evidence type="ECO:0000256" key="8">
    <source>
        <dbReference type="RuleBase" id="RU000461"/>
    </source>
</evidence>
<keyword evidence="2 7" id="KW-0349">Heme</keyword>
<evidence type="ECO:0000256" key="4">
    <source>
        <dbReference type="ARBA" id="ARBA00023002"/>
    </source>
</evidence>
<dbReference type="PANTHER" id="PTHR24291">
    <property type="entry name" value="CYTOCHROME P450 FAMILY 4"/>
    <property type="match status" value="1"/>
</dbReference>
<keyword evidence="6 8" id="KW-0503">Monooxygenase</keyword>
<name>A0A6G8PSA7_9ACTN</name>
<dbReference type="InterPro" id="IPR050196">
    <property type="entry name" value="Cytochrome_P450_Monoox"/>
</dbReference>
<comment type="similarity">
    <text evidence="1 8">Belongs to the cytochrome P450 family.</text>
</comment>
<dbReference type="PRINTS" id="PR00385">
    <property type="entry name" value="P450"/>
</dbReference>
<evidence type="ECO:0000256" key="1">
    <source>
        <dbReference type="ARBA" id="ARBA00010617"/>
    </source>
</evidence>
<feature type="binding site" description="axial binding residue" evidence="7">
    <location>
        <position position="399"/>
    </location>
    <ligand>
        <name>heme</name>
        <dbReference type="ChEBI" id="CHEBI:30413"/>
    </ligand>
    <ligandPart>
        <name>Fe</name>
        <dbReference type="ChEBI" id="CHEBI:18248"/>
    </ligandPart>
</feature>
<dbReference type="CDD" id="cd20620">
    <property type="entry name" value="CYP132-like"/>
    <property type="match status" value="1"/>
</dbReference>
<dbReference type="Proteomes" id="UP000502706">
    <property type="component" value="Chromosome"/>
</dbReference>
<accession>A0A6G8PSA7</accession>
<dbReference type="GO" id="GO:0004497">
    <property type="term" value="F:monooxygenase activity"/>
    <property type="evidence" value="ECO:0007669"/>
    <property type="project" value="UniProtKB-KW"/>
</dbReference>
<dbReference type="SUPFAM" id="SSF48264">
    <property type="entry name" value="Cytochrome P450"/>
    <property type="match status" value="1"/>
</dbReference>
<keyword evidence="4 8" id="KW-0560">Oxidoreductase</keyword>
<dbReference type="GO" id="GO:0020037">
    <property type="term" value="F:heme binding"/>
    <property type="evidence" value="ECO:0007669"/>
    <property type="project" value="InterPro"/>
</dbReference>
<dbReference type="PANTHER" id="PTHR24291:SF50">
    <property type="entry name" value="BIFUNCTIONAL ALBAFLAVENONE MONOOXYGENASE_TERPENE SYNTHASE"/>
    <property type="match status" value="1"/>
</dbReference>
<keyword evidence="5 7" id="KW-0408">Iron</keyword>